<evidence type="ECO:0000313" key="2">
    <source>
        <dbReference type="EMBL" id="SLN51709.1"/>
    </source>
</evidence>
<dbReference type="PROSITE" id="PS50925">
    <property type="entry name" value="BLUF"/>
    <property type="match status" value="1"/>
</dbReference>
<accession>A0A1Y5SYK8</accession>
<dbReference type="InterPro" id="IPR036046">
    <property type="entry name" value="Acylphosphatase-like_dom_sf"/>
</dbReference>
<dbReference type="EMBL" id="FWFQ01000019">
    <property type="protein sequence ID" value="SLN51709.1"/>
    <property type="molecule type" value="Genomic_DNA"/>
</dbReference>
<dbReference type="Proteomes" id="UP000193409">
    <property type="component" value="Unassembled WGS sequence"/>
</dbReference>
<dbReference type="GO" id="GO:0009882">
    <property type="term" value="F:blue light photoreceptor activity"/>
    <property type="evidence" value="ECO:0007669"/>
    <property type="project" value="InterPro"/>
</dbReference>
<evidence type="ECO:0000313" key="3">
    <source>
        <dbReference type="Proteomes" id="UP000193409"/>
    </source>
</evidence>
<name>A0A1Y5SYK8_9RHOB</name>
<protein>
    <submittedName>
        <fullName evidence="2">Sensors of blue-light using FAD</fullName>
    </submittedName>
</protein>
<dbReference type="SMART" id="SM01034">
    <property type="entry name" value="BLUF"/>
    <property type="match status" value="1"/>
</dbReference>
<proteinExistence type="predicted"/>
<dbReference type="GO" id="GO:0071949">
    <property type="term" value="F:FAD binding"/>
    <property type="evidence" value="ECO:0007669"/>
    <property type="project" value="InterPro"/>
</dbReference>
<dbReference type="AlphaFoldDB" id="A0A1Y5SYK8"/>
<dbReference type="RefSeq" id="WP_085869229.1">
    <property type="nucleotide sequence ID" value="NZ_FWFQ01000019.1"/>
</dbReference>
<sequence>MPQEQRASGHHRVPASGGEHFLQYLEGEEPALRRLIARISQDPRHEAVTILSDGRIEVRQLPDWQMGFVDDTRLSLAEMLETSGERLALSGIDPVDLISFVVFNASLLRAASAA</sequence>
<feature type="domain" description="BLUF" evidence="1">
    <location>
        <begin position="1"/>
        <end position="67"/>
    </location>
</feature>
<reference evidence="2 3" key="1">
    <citation type="submission" date="2017-03" db="EMBL/GenBank/DDBJ databases">
        <authorList>
            <person name="Afonso C.L."/>
            <person name="Miller P.J."/>
            <person name="Scott M.A."/>
            <person name="Spackman E."/>
            <person name="Goraichik I."/>
            <person name="Dimitrov K.M."/>
            <person name="Suarez D.L."/>
            <person name="Swayne D.E."/>
        </authorList>
    </citation>
    <scope>NUCLEOTIDE SEQUENCE [LARGE SCALE GENOMIC DNA]</scope>
    <source>
        <strain evidence="2 3">CECT 7680</strain>
    </source>
</reference>
<evidence type="ECO:0000259" key="1">
    <source>
        <dbReference type="PROSITE" id="PS50925"/>
    </source>
</evidence>
<organism evidence="2 3">
    <name type="scientific">Pseudoruegeria aquimaris</name>
    <dbReference type="NCBI Taxonomy" id="393663"/>
    <lineage>
        <taxon>Bacteria</taxon>
        <taxon>Pseudomonadati</taxon>
        <taxon>Pseudomonadota</taxon>
        <taxon>Alphaproteobacteria</taxon>
        <taxon>Rhodobacterales</taxon>
        <taxon>Roseobacteraceae</taxon>
        <taxon>Pseudoruegeria</taxon>
    </lineage>
</organism>
<keyword evidence="3" id="KW-1185">Reference proteome</keyword>
<dbReference type="SUPFAM" id="SSF54975">
    <property type="entry name" value="Acylphosphatase/BLUF domain-like"/>
    <property type="match status" value="1"/>
</dbReference>
<dbReference type="InterPro" id="IPR007024">
    <property type="entry name" value="BLUF_domain"/>
</dbReference>
<gene>
    <name evidence="2" type="ORF">PSA7680_02697</name>
</gene>
<dbReference type="Gene3D" id="3.30.70.100">
    <property type="match status" value="1"/>
</dbReference>
<dbReference type="Pfam" id="PF04940">
    <property type="entry name" value="BLUF"/>
    <property type="match status" value="1"/>
</dbReference>
<dbReference type="OrthoDB" id="196105at2"/>